<proteinExistence type="predicted"/>
<dbReference type="AlphaFoldDB" id="A0A0D2LZF3"/>
<accession>A0A0D2LZF3</accession>
<reference evidence="1 2" key="1">
    <citation type="journal article" date="2012" name="Nature">
        <title>Repeated polyploidization of Gossypium genomes and the evolution of spinnable cotton fibres.</title>
        <authorList>
            <person name="Paterson A.H."/>
            <person name="Wendel J.F."/>
            <person name="Gundlach H."/>
            <person name="Guo H."/>
            <person name="Jenkins J."/>
            <person name="Jin D."/>
            <person name="Llewellyn D."/>
            <person name="Showmaker K.C."/>
            <person name="Shu S."/>
            <person name="Udall J."/>
            <person name="Yoo M.J."/>
            <person name="Byers R."/>
            <person name="Chen W."/>
            <person name="Doron-Faigenboim A."/>
            <person name="Duke M.V."/>
            <person name="Gong L."/>
            <person name="Grimwood J."/>
            <person name="Grover C."/>
            <person name="Grupp K."/>
            <person name="Hu G."/>
            <person name="Lee T.H."/>
            <person name="Li J."/>
            <person name="Lin L."/>
            <person name="Liu T."/>
            <person name="Marler B.S."/>
            <person name="Page J.T."/>
            <person name="Roberts A.W."/>
            <person name="Romanel E."/>
            <person name="Sanders W.S."/>
            <person name="Szadkowski E."/>
            <person name="Tan X."/>
            <person name="Tang H."/>
            <person name="Xu C."/>
            <person name="Wang J."/>
            <person name="Wang Z."/>
            <person name="Zhang D."/>
            <person name="Zhang L."/>
            <person name="Ashrafi H."/>
            <person name="Bedon F."/>
            <person name="Bowers J.E."/>
            <person name="Brubaker C.L."/>
            <person name="Chee P.W."/>
            <person name="Das S."/>
            <person name="Gingle A.R."/>
            <person name="Haigler C.H."/>
            <person name="Harker D."/>
            <person name="Hoffmann L.V."/>
            <person name="Hovav R."/>
            <person name="Jones D.C."/>
            <person name="Lemke C."/>
            <person name="Mansoor S."/>
            <person name="ur Rahman M."/>
            <person name="Rainville L.N."/>
            <person name="Rambani A."/>
            <person name="Reddy U.K."/>
            <person name="Rong J.K."/>
            <person name="Saranga Y."/>
            <person name="Scheffler B.E."/>
            <person name="Scheffler J.A."/>
            <person name="Stelly D.M."/>
            <person name="Triplett B.A."/>
            <person name="Van Deynze A."/>
            <person name="Vaslin M.F."/>
            <person name="Waghmare V.N."/>
            <person name="Walford S.A."/>
            <person name="Wright R.J."/>
            <person name="Zaki E.A."/>
            <person name="Zhang T."/>
            <person name="Dennis E.S."/>
            <person name="Mayer K.F."/>
            <person name="Peterson D.G."/>
            <person name="Rokhsar D.S."/>
            <person name="Wang X."/>
            <person name="Schmutz J."/>
        </authorList>
    </citation>
    <scope>NUCLEOTIDE SEQUENCE [LARGE SCALE GENOMIC DNA]</scope>
</reference>
<evidence type="ECO:0000313" key="1">
    <source>
        <dbReference type="EMBL" id="KJB09782.1"/>
    </source>
</evidence>
<keyword evidence="2" id="KW-1185">Reference proteome</keyword>
<dbReference type="Gramene" id="KJB09782">
    <property type="protein sequence ID" value="KJB09782"/>
    <property type="gene ID" value="B456_001G165500"/>
</dbReference>
<dbReference type="Proteomes" id="UP000032304">
    <property type="component" value="Chromosome 1"/>
</dbReference>
<dbReference type="EMBL" id="CM001740">
    <property type="protein sequence ID" value="KJB09782.1"/>
    <property type="molecule type" value="Genomic_DNA"/>
</dbReference>
<sequence>MPLPHQVDRPPYVVILLIMYVGRALHSDWYIMKKESHLHQAHCAFPCPDVRLSKSSNGDPPKTGPTDPVDHITGRERVTLEVNDQRCPLITTMRLSRSTQNEHTCYLLYWTFDQAFYPCRIGTNHHCIALEQLSGRRPATSVHRYRFILRTWSNLTTLRGLVRSQSCLVRRNWTKKRECLTGTTVNKDRNYIDNCSSLSPSLRVRTPFYLKGMVLDETIQIPHYAVGWGGSCSAKLGVHRQVPVSQQYWRKRIGPSLADRSRVELALLPRLSLTRFRSFVLHSLAITRRERSNQGAYYHIETSEAQASVANHIDKPLPASARIDRAGEARRGWMSERLKESVLKTEVLIGIPGVRIPLHPTNRIDSTDMIDGMGSLCYDVDVCYDLVRTLSPFRYLPLPLYRLGKGRVDYLWGAKSKILVTKKTVDTSTSWVEGDDPNESTMKVAVSYINAKGVDTSYPHRKLTLFHTLPVDATAAITLAAGGEWLSETLDVLFGKRDVYPGAVVLPNRSAGDAFVWYSKLFSYLYRFATVWLDTMRWQPQLGRMGMKVEEAGKKRLFAIGSPLYQALAAIDSLPVILTSCMIAGFFGNPFPFATSWAFILTSVVFQLPYSLYNQGYRSSVVTFTKGQPLDFLLLRGCMARRSFATMPFLATVIADEKVAAFAKRFWSNGVRRDFSPVSAKMLRSLVDAESSARSLVFEGVDAAFEVGAGEAFEFEWLWYRTEERKRIITLK</sequence>
<dbReference type="eggNOG" id="ENOG502STF1">
    <property type="taxonomic scope" value="Eukaryota"/>
</dbReference>
<evidence type="ECO:0000313" key="2">
    <source>
        <dbReference type="Proteomes" id="UP000032304"/>
    </source>
</evidence>
<protein>
    <submittedName>
        <fullName evidence="1">Uncharacterized protein</fullName>
    </submittedName>
</protein>
<gene>
    <name evidence="1" type="ORF">B456_001G165500</name>
</gene>
<name>A0A0D2LZF3_GOSRA</name>
<organism evidence="1 2">
    <name type="scientific">Gossypium raimondii</name>
    <name type="common">Peruvian cotton</name>
    <name type="synonym">Gossypium klotzschianum subsp. raimondii</name>
    <dbReference type="NCBI Taxonomy" id="29730"/>
    <lineage>
        <taxon>Eukaryota</taxon>
        <taxon>Viridiplantae</taxon>
        <taxon>Streptophyta</taxon>
        <taxon>Embryophyta</taxon>
        <taxon>Tracheophyta</taxon>
        <taxon>Spermatophyta</taxon>
        <taxon>Magnoliopsida</taxon>
        <taxon>eudicotyledons</taxon>
        <taxon>Gunneridae</taxon>
        <taxon>Pentapetalae</taxon>
        <taxon>rosids</taxon>
        <taxon>malvids</taxon>
        <taxon>Malvales</taxon>
        <taxon>Malvaceae</taxon>
        <taxon>Malvoideae</taxon>
        <taxon>Gossypium</taxon>
    </lineage>
</organism>